<dbReference type="EMBL" id="JAAMOX010000001">
    <property type="protein sequence ID" value="NIH52480.1"/>
    <property type="molecule type" value="Genomic_DNA"/>
</dbReference>
<dbReference type="Proteomes" id="UP000541033">
    <property type="component" value="Unassembled WGS sequence"/>
</dbReference>
<keyword evidence="4" id="KW-1185">Reference proteome</keyword>
<feature type="domain" description="DUF6199" evidence="2">
    <location>
        <begin position="10"/>
        <end position="64"/>
    </location>
</feature>
<evidence type="ECO:0000313" key="3">
    <source>
        <dbReference type="EMBL" id="NIH52480.1"/>
    </source>
</evidence>
<keyword evidence="1" id="KW-0812">Transmembrane</keyword>
<organism evidence="3 4">
    <name type="scientific">Lysinibacter cavernae</name>
    <dbReference type="NCBI Taxonomy" id="1640652"/>
    <lineage>
        <taxon>Bacteria</taxon>
        <taxon>Bacillati</taxon>
        <taxon>Actinomycetota</taxon>
        <taxon>Actinomycetes</taxon>
        <taxon>Micrococcales</taxon>
        <taxon>Microbacteriaceae</taxon>
        <taxon>Lysinibacter</taxon>
    </lineage>
</organism>
<name>A0A7X5TS42_9MICO</name>
<dbReference type="AlphaFoldDB" id="A0A7X5TS42"/>
<dbReference type="Pfam" id="PF19701">
    <property type="entry name" value="DUF6199"/>
    <property type="match status" value="1"/>
</dbReference>
<reference evidence="3 4" key="1">
    <citation type="submission" date="2020-02" db="EMBL/GenBank/DDBJ databases">
        <title>Sequencing the genomes of 1000 actinobacteria strains.</title>
        <authorList>
            <person name="Klenk H.-P."/>
        </authorList>
    </citation>
    <scope>NUCLEOTIDE SEQUENCE [LARGE SCALE GENOMIC DNA]</scope>
    <source>
        <strain evidence="3 4">DSM 27960</strain>
    </source>
</reference>
<proteinExistence type="predicted"/>
<comment type="caution">
    <text evidence="3">The sequence shown here is derived from an EMBL/GenBank/DDBJ whole genome shotgun (WGS) entry which is preliminary data.</text>
</comment>
<evidence type="ECO:0000256" key="1">
    <source>
        <dbReference type="SAM" id="Phobius"/>
    </source>
</evidence>
<keyword evidence="1" id="KW-1133">Transmembrane helix</keyword>
<dbReference type="RefSeq" id="WP_167147094.1">
    <property type="nucleotide sequence ID" value="NZ_JAAMOX010000001.1"/>
</dbReference>
<evidence type="ECO:0000313" key="4">
    <source>
        <dbReference type="Proteomes" id="UP000541033"/>
    </source>
</evidence>
<sequence>MSETSWLVFLVPVVGLFLLVMPRSMMLFGNRWTLKDGDSAEPSDAYALYTRGFGAFLLIASMIIGGVMIAGNIEAQKKERFTATWGFGPGSSERLDSIQVKSTISPRTGPEPDEDERIAEVSAYAVVGDPSHGAVIDLDRASDGDLVLAVQAGSCVPSSVYVEEKRDTLVVSVAVKQPRDSSRYRYSWICRPSESESSSSTERKPWLVVVRLDSPVGARQVVSAEDGSTLTPVTIRDAPAA</sequence>
<dbReference type="InterPro" id="IPR045679">
    <property type="entry name" value="DUF6199"/>
</dbReference>
<accession>A0A7X5TS42</accession>
<protein>
    <recommendedName>
        <fullName evidence="2">DUF6199 domain-containing protein</fullName>
    </recommendedName>
</protein>
<gene>
    <name evidence="3" type="ORF">FHX76_000348</name>
</gene>
<keyword evidence="1" id="KW-0472">Membrane</keyword>
<evidence type="ECO:0000259" key="2">
    <source>
        <dbReference type="Pfam" id="PF19701"/>
    </source>
</evidence>
<feature type="transmembrane region" description="Helical" evidence="1">
    <location>
        <begin position="48"/>
        <end position="70"/>
    </location>
</feature>
<feature type="transmembrane region" description="Helical" evidence="1">
    <location>
        <begin position="7"/>
        <end position="28"/>
    </location>
</feature>